<dbReference type="PROSITE" id="PS00109">
    <property type="entry name" value="PROTEIN_KINASE_TYR"/>
    <property type="match status" value="1"/>
</dbReference>
<evidence type="ECO:0000259" key="5">
    <source>
        <dbReference type="PROSITE" id="PS50011"/>
    </source>
</evidence>
<dbReference type="GO" id="GO:0007169">
    <property type="term" value="P:cell surface receptor protein tyrosine kinase signaling pathway"/>
    <property type="evidence" value="ECO:0007669"/>
    <property type="project" value="TreeGrafter"/>
</dbReference>
<evidence type="ECO:0000256" key="2">
    <source>
        <dbReference type="ARBA" id="ARBA00051243"/>
    </source>
</evidence>
<dbReference type="SMART" id="SM00219">
    <property type="entry name" value="TyrKc"/>
    <property type="match status" value="1"/>
</dbReference>
<dbReference type="PROSITE" id="PS50011">
    <property type="entry name" value="PROTEIN_KINASE_DOM"/>
    <property type="match status" value="1"/>
</dbReference>
<dbReference type="InterPro" id="IPR001245">
    <property type="entry name" value="Ser-Thr/Tyr_kinase_cat_dom"/>
</dbReference>
<keyword evidence="7" id="KW-1185">Reference proteome</keyword>
<dbReference type="GO" id="GO:0005524">
    <property type="term" value="F:ATP binding"/>
    <property type="evidence" value="ECO:0007669"/>
    <property type="project" value="UniProtKB-UniRule"/>
</dbReference>
<feature type="domain" description="Protein kinase" evidence="5">
    <location>
        <begin position="119"/>
        <end position="393"/>
    </location>
</feature>
<keyword evidence="4" id="KW-0472">Membrane</keyword>
<protein>
    <recommendedName>
        <fullName evidence="5">Protein kinase domain-containing protein</fullName>
    </recommendedName>
</protein>
<dbReference type="InterPro" id="IPR017441">
    <property type="entry name" value="Protein_kinase_ATP_BS"/>
</dbReference>
<dbReference type="FunFam" id="1.10.510.10:FF:001227">
    <property type="entry name" value="Tyrosine-protein kinase receptor"/>
    <property type="match status" value="1"/>
</dbReference>
<feature type="binding site" evidence="3">
    <location>
        <position position="153"/>
    </location>
    <ligand>
        <name>ATP</name>
        <dbReference type="ChEBI" id="CHEBI:30616"/>
    </ligand>
</feature>
<dbReference type="EMBL" id="MU825883">
    <property type="protein sequence ID" value="KAJ7384965.1"/>
    <property type="molecule type" value="Genomic_DNA"/>
</dbReference>
<organism evidence="6 7">
    <name type="scientific">Desmophyllum pertusum</name>
    <dbReference type="NCBI Taxonomy" id="174260"/>
    <lineage>
        <taxon>Eukaryota</taxon>
        <taxon>Metazoa</taxon>
        <taxon>Cnidaria</taxon>
        <taxon>Anthozoa</taxon>
        <taxon>Hexacorallia</taxon>
        <taxon>Scleractinia</taxon>
        <taxon>Caryophylliina</taxon>
        <taxon>Caryophylliidae</taxon>
        <taxon>Desmophyllum</taxon>
    </lineage>
</organism>
<proteinExistence type="predicted"/>
<dbReference type="OrthoDB" id="73209at2759"/>
<evidence type="ECO:0000256" key="1">
    <source>
        <dbReference type="ARBA" id="ARBA00004167"/>
    </source>
</evidence>
<evidence type="ECO:0000256" key="3">
    <source>
        <dbReference type="PROSITE-ProRule" id="PRU10141"/>
    </source>
</evidence>
<dbReference type="PRINTS" id="PR00109">
    <property type="entry name" value="TYRKINASE"/>
</dbReference>
<comment type="subcellular location">
    <subcellularLocation>
        <location evidence="1">Membrane</location>
        <topology evidence="1">Single-pass membrane protein</topology>
    </subcellularLocation>
</comment>
<comment type="caution">
    <text evidence="6">The sequence shown here is derived from an EMBL/GenBank/DDBJ whole genome shotgun (WGS) entry which is preliminary data.</text>
</comment>
<dbReference type="GO" id="GO:0005886">
    <property type="term" value="C:plasma membrane"/>
    <property type="evidence" value="ECO:0007669"/>
    <property type="project" value="TreeGrafter"/>
</dbReference>
<dbReference type="InterPro" id="IPR050122">
    <property type="entry name" value="RTK"/>
</dbReference>
<dbReference type="InterPro" id="IPR020635">
    <property type="entry name" value="Tyr_kinase_cat_dom"/>
</dbReference>
<dbReference type="Gene3D" id="1.10.510.10">
    <property type="entry name" value="Transferase(Phosphotransferase) domain 1"/>
    <property type="match status" value="1"/>
</dbReference>
<dbReference type="InterPro" id="IPR000719">
    <property type="entry name" value="Prot_kinase_dom"/>
</dbReference>
<dbReference type="Proteomes" id="UP001163046">
    <property type="component" value="Unassembled WGS sequence"/>
</dbReference>
<feature type="transmembrane region" description="Helical" evidence="4">
    <location>
        <begin position="56"/>
        <end position="80"/>
    </location>
</feature>
<keyword evidence="3" id="KW-0067">ATP-binding</keyword>
<dbReference type="PANTHER" id="PTHR24416">
    <property type="entry name" value="TYROSINE-PROTEIN KINASE RECEPTOR"/>
    <property type="match status" value="1"/>
</dbReference>
<keyword evidence="4" id="KW-1133">Transmembrane helix</keyword>
<dbReference type="AlphaFoldDB" id="A0A9W9ZP61"/>
<accession>A0A9W9ZP61</accession>
<dbReference type="Gene3D" id="3.30.200.20">
    <property type="entry name" value="Phosphorylase Kinase, domain 1"/>
    <property type="match status" value="1"/>
</dbReference>
<evidence type="ECO:0000256" key="4">
    <source>
        <dbReference type="SAM" id="Phobius"/>
    </source>
</evidence>
<keyword evidence="3" id="KW-0547">Nucleotide-binding</keyword>
<evidence type="ECO:0000313" key="6">
    <source>
        <dbReference type="EMBL" id="KAJ7384965.1"/>
    </source>
</evidence>
<dbReference type="Pfam" id="PF07714">
    <property type="entry name" value="PK_Tyr_Ser-Thr"/>
    <property type="match status" value="1"/>
</dbReference>
<name>A0A9W9ZP61_9CNID</name>
<dbReference type="GO" id="GO:0004714">
    <property type="term" value="F:transmembrane receptor protein tyrosine kinase activity"/>
    <property type="evidence" value="ECO:0007669"/>
    <property type="project" value="UniProtKB-EC"/>
</dbReference>
<dbReference type="InterPro" id="IPR008266">
    <property type="entry name" value="Tyr_kinase_AS"/>
</dbReference>
<comment type="catalytic activity">
    <reaction evidence="2">
        <text>L-tyrosyl-[protein] + ATP = O-phospho-L-tyrosyl-[protein] + ADP + H(+)</text>
        <dbReference type="Rhea" id="RHEA:10596"/>
        <dbReference type="Rhea" id="RHEA-COMP:10136"/>
        <dbReference type="Rhea" id="RHEA-COMP:20101"/>
        <dbReference type="ChEBI" id="CHEBI:15378"/>
        <dbReference type="ChEBI" id="CHEBI:30616"/>
        <dbReference type="ChEBI" id="CHEBI:46858"/>
        <dbReference type="ChEBI" id="CHEBI:61978"/>
        <dbReference type="ChEBI" id="CHEBI:456216"/>
        <dbReference type="EC" id="2.7.10.1"/>
    </reaction>
</comment>
<sequence length="464" mass="51548">MYGHCGRSRGCLQMNETSIQWPGGSRPTDGRSHPSSHEVCSVESFRAALGISCTGAIAVINAIAIGLFLVVVITLIWICIKRRYDRKYKETQQRMEELGLMELSPVLHLDEWEIPRENIILNRKLGEGAFGAVCGGEVIGLRGEGEWVPVAVKSLKIGSLPEDKLEFLSEAETMKMFEHKNIVKLLGVCTKGEPAFAVMELMIHGDLKNFLLARRQFANQDCKEAEDVTPIKLTSMTVDIIGGLGYLAEMKFVHRDLALRNCMVGSGYVVKLGDFGMARAMYDSDYYRFGRKGMLPVRWMSPESLADGVFTIKSDVWSLGVTLWELATFGSFPYQGFSNGEVVEIVKQGRIMDKPQGCTSELNTLLTECWRKDPLHRPDPDKILELLSAHPAMVTACLDSPMSSVATDEECVEPGDIRRGSVRTWRGTPSPSLKRSRTVTQLTQDRIKILMPHRENGVTSAGAV</sequence>
<keyword evidence="4" id="KW-0812">Transmembrane</keyword>
<reference evidence="6" key="1">
    <citation type="submission" date="2023-01" db="EMBL/GenBank/DDBJ databases">
        <title>Genome assembly of the deep-sea coral Lophelia pertusa.</title>
        <authorList>
            <person name="Herrera S."/>
            <person name="Cordes E."/>
        </authorList>
    </citation>
    <scope>NUCLEOTIDE SEQUENCE</scope>
    <source>
        <strain evidence="6">USNM1676648</strain>
        <tissue evidence="6">Polyp</tissue>
    </source>
</reference>
<dbReference type="GO" id="GO:0043235">
    <property type="term" value="C:receptor complex"/>
    <property type="evidence" value="ECO:0007669"/>
    <property type="project" value="TreeGrafter"/>
</dbReference>
<gene>
    <name evidence="6" type="ORF">OS493_018654</name>
</gene>
<evidence type="ECO:0000313" key="7">
    <source>
        <dbReference type="Proteomes" id="UP001163046"/>
    </source>
</evidence>
<dbReference type="PANTHER" id="PTHR24416:SF489">
    <property type="entry name" value="PROTEIN KINASE DOMAIN-CONTAINING PROTEIN"/>
    <property type="match status" value="1"/>
</dbReference>
<dbReference type="SUPFAM" id="SSF56112">
    <property type="entry name" value="Protein kinase-like (PK-like)"/>
    <property type="match status" value="1"/>
</dbReference>
<dbReference type="PROSITE" id="PS00107">
    <property type="entry name" value="PROTEIN_KINASE_ATP"/>
    <property type="match status" value="1"/>
</dbReference>
<dbReference type="CDD" id="cd00192">
    <property type="entry name" value="PTKc"/>
    <property type="match status" value="1"/>
</dbReference>
<dbReference type="InterPro" id="IPR011009">
    <property type="entry name" value="Kinase-like_dom_sf"/>
</dbReference>